<dbReference type="PRINTS" id="PR01012">
    <property type="entry name" value="NRPEPTIDEYR"/>
</dbReference>
<evidence type="ECO:0000256" key="10">
    <source>
        <dbReference type="SAM" id="Phobius"/>
    </source>
</evidence>
<dbReference type="EMBL" id="JBJQND010000005">
    <property type="protein sequence ID" value="KAL3876569.1"/>
    <property type="molecule type" value="Genomic_DNA"/>
</dbReference>
<evidence type="ECO:0000256" key="3">
    <source>
        <dbReference type="ARBA" id="ARBA00022692"/>
    </source>
</evidence>
<feature type="transmembrane region" description="Helical" evidence="10">
    <location>
        <begin position="147"/>
        <end position="168"/>
    </location>
</feature>
<keyword evidence="3 10" id="KW-0812">Transmembrane</keyword>
<dbReference type="InterPro" id="IPR000276">
    <property type="entry name" value="GPCR_Rhodpsn"/>
</dbReference>
<evidence type="ECO:0000256" key="9">
    <source>
        <dbReference type="SAM" id="MobiDB-lite"/>
    </source>
</evidence>
<keyword evidence="4 10" id="KW-1133">Transmembrane helix</keyword>
<feature type="transmembrane region" description="Helical" evidence="10">
    <location>
        <begin position="31"/>
        <end position="58"/>
    </location>
</feature>
<dbReference type="PRINTS" id="PR00237">
    <property type="entry name" value="GPCRRHODOPSN"/>
</dbReference>
<comment type="subcellular location">
    <subcellularLocation>
        <location evidence="1">Membrane</location>
        <topology evidence="1">Multi-pass membrane protein</topology>
    </subcellularLocation>
</comment>
<feature type="transmembrane region" description="Helical" evidence="10">
    <location>
        <begin position="249"/>
        <end position="273"/>
    </location>
</feature>
<evidence type="ECO:0000256" key="7">
    <source>
        <dbReference type="ARBA" id="ARBA00023170"/>
    </source>
</evidence>
<dbReference type="PANTHER" id="PTHR45695:SF9">
    <property type="entry name" value="LEUCOKININ RECEPTOR"/>
    <property type="match status" value="1"/>
</dbReference>
<keyword evidence="8" id="KW-0807">Transducer</keyword>
<feature type="region of interest" description="Disordered" evidence="9">
    <location>
        <begin position="1"/>
        <end position="21"/>
    </location>
</feature>
<dbReference type="GO" id="GO:0004930">
    <property type="term" value="F:G protein-coupled receptor activity"/>
    <property type="evidence" value="ECO:0007669"/>
    <property type="project" value="UniProtKB-KW"/>
</dbReference>
<keyword evidence="7" id="KW-0675">Receptor</keyword>
<dbReference type="Pfam" id="PF00001">
    <property type="entry name" value="7tm_1"/>
    <property type="match status" value="1"/>
</dbReference>
<evidence type="ECO:0000259" key="11">
    <source>
        <dbReference type="PROSITE" id="PS50262"/>
    </source>
</evidence>
<dbReference type="PANTHER" id="PTHR45695">
    <property type="entry name" value="LEUCOKININ RECEPTOR-RELATED"/>
    <property type="match status" value="1"/>
</dbReference>
<dbReference type="GO" id="GO:0016020">
    <property type="term" value="C:membrane"/>
    <property type="evidence" value="ECO:0007669"/>
    <property type="project" value="UniProtKB-SubCell"/>
</dbReference>
<dbReference type="InterPro" id="IPR000611">
    <property type="entry name" value="NPY_rcpt"/>
</dbReference>
<evidence type="ECO:0000313" key="12">
    <source>
        <dbReference type="EMBL" id="KAL3876569.1"/>
    </source>
</evidence>
<dbReference type="Gene3D" id="1.20.1070.10">
    <property type="entry name" value="Rhodopsin 7-helix transmembrane proteins"/>
    <property type="match status" value="1"/>
</dbReference>
<feature type="transmembrane region" description="Helical" evidence="10">
    <location>
        <begin position="98"/>
        <end position="126"/>
    </location>
</feature>
<dbReference type="EMBL" id="JBJQND010000005">
    <property type="protein sequence ID" value="KAL3876570.1"/>
    <property type="molecule type" value="Genomic_DNA"/>
</dbReference>
<evidence type="ECO:0000256" key="5">
    <source>
        <dbReference type="ARBA" id="ARBA00023040"/>
    </source>
</evidence>
<dbReference type="Proteomes" id="UP001634394">
    <property type="component" value="Unassembled WGS sequence"/>
</dbReference>
<feature type="domain" description="G-protein coupled receptors family 1 profile" evidence="11">
    <location>
        <begin position="49"/>
        <end position="304"/>
    </location>
</feature>
<sequence>MSFWNNVSVNPESVSDSKGNSTDMYLPSSEIITILIILYVITTTLAIAGNSLAILIFAKGKRSKTDLRPFLINLAIADLIMAIFCIPFTFTYEVLNDWIFSAPMCPIVIFLQTVSVTGSVSTNMAIGLDRLVVVMYPFRLKLTGTKYRIIVFIIWIIAIAISAVQLVVARTKFNPVSKRTECEEQWPSNDWNQRYTIFLTIVFYVIPLIILTVTYSIIGCILWRRTVPGNADAVRDQAQLRSKRKIVKMLATVVALFALCWLPLHTFFLVYHFNPGLKSDHLNTAYFFVHWIAMSNCFVNPIIYGSLNDNFRADLKSTLLKLCPSFVRTSRRRKGALKKRCTVDPKKDGPFPGREDFMTKELLSPNKIYNTSRSNGSLNIMDTSDCIGNEPSSTLVSFCPHT</sequence>
<evidence type="ECO:0000256" key="4">
    <source>
        <dbReference type="ARBA" id="ARBA00022989"/>
    </source>
</evidence>
<name>A0ABD3WRG9_SINWO</name>
<comment type="similarity">
    <text evidence="2">Belongs to the G-protein coupled receptor 1 family.</text>
</comment>
<evidence type="ECO:0000313" key="13">
    <source>
        <dbReference type="Proteomes" id="UP001634394"/>
    </source>
</evidence>
<dbReference type="PROSITE" id="PS50262">
    <property type="entry name" value="G_PROTEIN_RECEP_F1_2"/>
    <property type="match status" value="1"/>
</dbReference>
<feature type="transmembrane region" description="Helical" evidence="10">
    <location>
        <begin position="195"/>
        <end position="218"/>
    </location>
</feature>
<reference evidence="12 13" key="1">
    <citation type="submission" date="2024-11" db="EMBL/GenBank/DDBJ databases">
        <title>Chromosome-level genome assembly of the freshwater bivalve Anodonta woodiana.</title>
        <authorList>
            <person name="Chen X."/>
        </authorList>
    </citation>
    <scope>NUCLEOTIDE SEQUENCE [LARGE SCALE GENOMIC DNA]</scope>
    <source>
        <strain evidence="12">MN2024</strain>
        <tissue evidence="12">Gills</tissue>
    </source>
</reference>
<protein>
    <recommendedName>
        <fullName evidence="11">G-protein coupled receptors family 1 profile domain-containing protein</fullName>
    </recommendedName>
</protein>
<dbReference type="FunFam" id="1.20.1070.10:FF:000291">
    <property type="entry name" value="Predicted protein"/>
    <property type="match status" value="1"/>
</dbReference>
<dbReference type="SUPFAM" id="SSF81321">
    <property type="entry name" value="Family A G protein-coupled receptor-like"/>
    <property type="match status" value="1"/>
</dbReference>
<gene>
    <name evidence="12" type="ORF">ACJMK2_034405</name>
</gene>
<dbReference type="InterPro" id="IPR017452">
    <property type="entry name" value="GPCR_Rhodpsn_7TM"/>
</dbReference>
<organism evidence="12 13">
    <name type="scientific">Sinanodonta woodiana</name>
    <name type="common">Chinese pond mussel</name>
    <name type="synonym">Anodonta woodiana</name>
    <dbReference type="NCBI Taxonomy" id="1069815"/>
    <lineage>
        <taxon>Eukaryota</taxon>
        <taxon>Metazoa</taxon>
        <taxon>Spiralia</taxon>
        <taxon>Lophotrochozoa</taxon>
        <taxon>Mollusca</taxon>
        <taxon>Bivalvia</taxon>
        <taxon>Autobranchia</taxon>
        <taxon>Heteroconchia</taxon>
        <taxon>Palaeoheterodonta</taxon>
        <taxon>Unionida</taxon>
        <taxon>Unionoidea</taxon>
        <taxon>Unionidae</taxon>
        <taxon>Unioninae</taxon>
        <taxon>Sinanodonta</taxon>
    </lineage>
</organism>
<comment type="caution">
    <text evidence="12">The sequence shown here is derived from an EMBL/GenBank/DDBJ whole genome shotgun (WGS) entry which is preliminary data.</text>
</comment>
<evidence type="ECO:0000256" key="8">
    <source>
        <dbReference type="ARBA" id="ARBA00023224"/>
    </source>
</evidence>
<dbReference type="AlphaFoldDB" id="A0ABD3WRG9"/>
<evidence type="ECO:0000256" key="1">
    <source>
        <dbReference type="ARBA" id="ARBA00004141"/>
    </source>
</evidence>
<keyword evidence="5" id="KW-0297">G-protein coupled receptor</keyword>
<keyword evidence="6 10" id="KW-0472">Membrane</keyword>
<dbReference type="EMBL" id="JBJQND010000005">
    <property type="protein sequence ID" value="KAL3876567.1"/>
    <property type="molecule type" value="Genomic_DNA"/>
</dbReference>
<proteinExistence type="inferred from homology"/>
<accession>A0ABD3WRG9</accession>
<feature type="transmembrane region" description="Helical" evidence="10">
    <location>
        <begin position="70"/>
        <end position="92"/>
    </location>
</feature>
<evidence type="ECO:0000256" key="6">
    <source>
        <dbReference type="ARBA" id="ARBA00023136"/>
    </source>
</evidence>
<dbReference type="SMART" id="SM01381">
    <property type="entry name" value="7TM_GPCR_Srsx"/>
    <property type="match status" value="1"/>
</dbReference>
<keyword evidence="13" id="KW-1185">Reference proteome</keyword>
<evidence type="ECO:0000256" key="2">
    <source>
        <dbReference type="ARBA" id="ARBA00010663"/>
    </source>
</evidence>
<feature type="transmembrane region" description="Helical" evidence="10">
    <location>
        <begin position="285"/>
        <end position="307"/>
    </location>
</feature>